<dbReference type="AlphaFoldDB" id="A0A640TEV2"/>
<accession>A0A640TEV2</accession>
<dbReference type="Proteomes" id="UP000429552">
    <property type="component" value="Unassembled WGS sequence"/>
</dbReference>
<dbReference type="EMBL" id="BLIP01000001">
    <property type="protein sequence ID" value="GFE21031.1"/>
    <property type="molecule type" value="Genomic_DNA"/>
</dbReference>
<sequence>MSWDSAGARPGFFEVHTTLEPPTGVLAEPAEAGVAVVSTVSSDPAATTAASPRRAEVDMRDPCMEKVSCPAVYRRLRRGAAGLVRPDVRRATAAVRPAGVPLHGSR</sequence>
<comment type="caution">
    <text evidence="1">The sequence shown here is derived from an EMBL/GenBank/DDBJ whole genome shotgun (WGS) entry which is preliminary data.</text>
</comment>
<evidence type="ECO:0000313" key="2">
    <source>
        <dbReference type="Proteomes" id="UP000429552"/>
    </source>
</evidence>
<gene>
    <name evidence="1" type="ORF">Sliba_14840</name>
</gene>
<protein>
    <submittedName>
        <fullName evidence="1">Uncharacterized protein</fullName>
    </submittedName>
</protein>
<proteinExistence type="predicted"/>
<reference evidence="1 2" key="1">
    <citation type="submission" date="2019-12" db="EMBL/GenBank/DDBJ databases">
        <title>Whole genome shotgun sequence of Streptomyces libani subsp. libani NBRC 13452.</title>
        <authorList>
            <person name="Ichikawa N."/>
            <person name="Kimura A."/>
            <person name="Kitahashi Y."/>
            <person name="Komaki H."/>
            <person name="Tamura T."/>
        </authorList>
    </citation>
    <scope>NUCLEOTIDE SEQUENCE [LARGE SCALE GENOMIC DNA]</scope>
    <source>
        <strain evidence="1 2">NBRC 13452</strain>
    </source>
</reference>
<name>A0A640TEV2_STRNI</name>
<organism evidence="1 2">
    <name type="scientific">Streptomyces nigrescens</name>
    <dbReference type="NCBI Taxonomy" id="1920"/>
    <lineage>
        <taxon>Bacteria</taxon>
        <taxon>Bacillati</taxon>
        <taxon>Actinomycetota</taxon>
        <taxon>Actinomycetes</taxon>
        <taxon>Kitasatosporales</taxon>
        <taxon>Streptomycetaceae</taxon>
        <taxon>Streptomyces</taxon>
    </lineage>
</organism>
<evidence type="ECO:0000313" key="1">
    <source>
        <dbReference type="EMBL" id="GFE21031.1"/>
    </source>
</evidence>